<dbReference type="Pfam" id="PF17132">
    <property type="entry name" value="Glyco_hydro_106"/>
    <property type="match status" value="1"/>
</dbReference>
<dbReference type="PATRIC" id="fig|1544798.3.peg.3159"/>
<accession>A0A0D8JAF4</accession>
<dbReference type="InterPro" id="IPR054593">
    <property type="entry name" value="Beta-mannosidase-like_N2"/>
</dbReference>
<feature type="chain" id="PRO_5002331117" description="Beta-mannosidase-like galactose-binding domain-containing protein" evidence="3">
    <location>
        <begin position="24"/>
        <end position="1162"/>
    </location>
</feature>
<keyword evidence="6" id="KW-1185">Reference proteome</keyword>
<dbReference type="STRING" id="1544798.LH29_14965"/>
<evidence type="ECO:0000313" key="5">
    <source>
        <dbReference type="EMBL" id="KJF43511.1"/>
    </source>
</evidence>
<dbReference type="OrthoDB" id="9761519at2"/>
<dbReference type="RefSeq" id="WP_045030903.1">
    <property type="nucleotide sequence ID" value="NZ_JRHC01000003.1"/>
</dbReference>
<feature type="signal peptide" evidence="3">
    <location>
        <begin position="1"/>
        <end position="23"/>
    </location>
</feature>
<dbReference type="Gene3D" id="2.60.120.260">
    <property type="entry name" value="Galactose-binding domain-like"/>
    <property type="match status" value="1"/>
</dbReference>
<dbReference type="AlphaFoldDB" id="A0A0D8JAF4"/>
<dbReference type="PANTHER" id="PTHR43817:SF1">
    <property type="entry name" value="HYDROLASE, FAMILY 43, PUTATIVE (AFU_ORTHOLOGUE AFUA_3G01660)-RELATED"/>
    <property type="match status" value="1"/>
</dbReference>
<dbReference type="SUPFAM" id="SSF49785">
    <property type="entry name" value="Galactose-binding domain-like"/>
    <property type="match status" value="1"/>
</dbReference>
<evidence type="ECO:0000259" key="4">
    <source>
        <dbReference type="Pfam" id="PF22666"/>
    </source>
</evidence>
<dbReference type="EMBL" id="JRHC01000003">
    <property type="protein sequence ID" value="KJF43511.1"/>
    <property type="molecule type" value="Genomic_DNA"/>
</dbReference>
<dbReference type="Proteomes" id="UP000032544">
    <property type="component" value="Unassembled WGS sequence"/>
</dbReference>
<dbReference type="Pfam" id="PF22666">
    <property type="entry name" value="Glyco_hydro_2_N2"/>
    <property type="match status" value="1"/>
</dbReference>
<dbReference type="GO" id="GO:0004553">
    <property type="term" value="F:hydrolase activity, hydrolyzing O-glycosyl compounds"/>
    <property type="evidence" value="ECO:0007669"/>
    <property type="project" value="UniProtKB-ARBA"/>
</dbReference>
<feature type="domain" description="Beta-mannosidase-like galactose-binding" evidence="4">
    <location>
        <begin position="1019"/>
        <end position="1100"/>
    </location>
</feature>
<keyword evidence="1 3" id="KW-0732">Signal</keyword>
<reference evidence="5 6" key="1">
    <citation type="submission" date="2014-09" db="EMBL/GenBank/DDBJ databases">
        <title>Draft Genome Sequence of Draconibacterium sp. JN14CK-3.</title>
        <authorList>
            <person name="Dong C."/>
            <person name="Lai Q."/>
            <person name="Shao Z."/>
        </authorList>
    </citation>
    <scope>NUCLEOTIDE SEQUENCE [LARGE SCALE GENOMIC DNA]</scope>
    <source>
        <strain evidence="5 6">JN14CK-3</strain>
    </source>
</reference>
<protein>
    <recommendedName>
        <fullName evidence="4">Beta-mannosidase-like galactose-binding domain-containing protein</fullName>
    </recommendedName>
</protein>
<evidence type="ECO:0000256" key="1">
    <source>
        <dbReference type="ARBA" id="ARBA00022729"/>
    </source>
</evidence>
<keyword evidence="2" id="KW-0378">Hydrolase</keyword>
<dbReference type="InterPro" id="IPR008979">
    <property type="entry name" value="Galactose-bd-like_sf"/>
</dbReference>
<dbReference type="NCBIfam" id="NF045579">
    <property type="entry name" value="rhamnoside_JR"/>
    <property type="match status" value="1"/>
</dbReference>
<name>A0A0D8JAF4_9BACT</name>
<gene>
    <name evidence="5" type="ORF">LH29_14965</name>
</gene>
<proteinExistence type="predicted"/>
<sequence>MPLPTKTITLALLFFLSLSGLLAQNTSLEQGFKNPPNEAKARTWWHWINGNVSREGITADLEAMKAVGIQEAQLFNVNLGNPKGPASYLSDEWLDLFEFAALEAQRLNMELTFHNGPGWSSSGGPWITPEYAMQVLVFSEITLAGGQLFNDFLPQPETRLNYYKDIAILAFPKPGNDQLIEDIDVKNLSGRVRNHLAPDAKIIPESAVVHKADIVDLTSKVSPDGKLVWDAPDGDWILLRIGHTPTGKLNVFGSEGGNGLECDKMSKKAVDVFWKGGISPIFEKLDTLVGTVLKNCLIDSYEVGMTNWTDGFDREFKRLRGYDCSLYLPALAGYYVESGEISERFLWDFRRTIGDLIAENYYGYFRNKCHANNLQFFVEPYWGPFDNMQVGATGDVVMCEFWSGELAFFDSPKFVSSIAKLNGSAIVGAEAFTDMGGWLRHPANFKAIGDMAWAQGINRFVFHSFVHQPWDVAPGLTLGPFGIEFNRLNTWWTQGKAFLDYLARGQYLLQQGRTVADLLVFTGESSPNDALLMPELKAHGYDYDLIGANKLASLTVKDGLIYTPFGDVYKALILPATEWMTVDFLKSLATLARNGATIIGSKPKKSPSLHNFPECDAKVQQLAYELWDKGKIRTGLVLEFLKNEELHPDFTVVNGNSKKISFIHRKTEDADIYFVANAQKESWVNECRFRVAGKQPEIWDAETGEITLAPVWKDNGDGTTSVLLQLESEGSVFVVFSQPVISPDHIVNAYIKIEKLEARILPDLEIVKAEYGTFLPDGLVDVTEAVANSVQNNRLQVRASRELCSCDPAPGYKKELRLEYQFGDVVLAKNAMETEFMVVEPGGEEELKIRKAVFGKFERGVPGIPAGNPVYDVTAHIREKVSSGQLDIPVDDRLVNERSVSGKKSLHVVYSTNGEPHSVKVDEGGTLSFAQAIPKSKLITGNGKVYWVTPYAGKLTATTSSGKTEATQVRYVPEPIELIGSWEVSFSSKTANDTKENFEQLISWSTFQDDDIRYFSGTASYHKHFTVPAGLLKTDHSLQLDLGDVKVIAEVILNGKNLGVLWKSPFRININDAVQEGTNTLEVRITNLWPNRLIGDEQLPLNYKRKGPNVAEWPEWLLQRTERPGARVTFAAFKHWNKDSDLLSSGLLGPVRIIISKEVGIY</sequence>
<evidence type="ECO:0000256" key="3">
    <source>
        <dbReference type="SAM" id="SignalP"/>
    </source>
</evidence>
<organism evidence="5 6">
    <name type="scientific">Draconibacterium sediminis</name>
    <dbReference type="NCBI Taxonomy" id="1544798"/>
    <lineage>
        <taxon>Bacteria</taxon>
        <taxon>Pseudomonadati</taxon>
        <taxon>Bacteroidota</taxon>
        <taxon>Bacteroidia</taxon>
        <taxon>Marinilabiliales</taxon>
        <taxon>Prolixibacteraceae</taxon>
        <taxon>Draconibacterium</taxon>
    </lineage>
</organism>
<evidence type="ECO:0000256" key="2">
    <source>
        <dbReference type="ARBA" id="ARBA00022801"/>
    </source>
</evidence>
<dbReference type="PANTHER" id="PTHR43817">
    <property type="entry name" value="GLYCOSYL HYDROLASE"/>
    <property type="match status" value="1"/>
</dbReference>
<evidence type="ECO:0000313" key="6">
    <source>
        <dbReference type="Proteomes" id="UP000032544"/>
    </source>
</evidence>
<comment type="caution">
    <text evidence="5">The sequence shown here is derived from an EMBL/GenBank/DDBJ whole genome shotgun (WGS) entry which is preliminary data.</text>
</comment>